<feature type="compositionally biased region" description="Basic and acidic residues" evidence="1">
    <location>
        <begin position="9"/>
        <end position="21"/>
    </location>
</feature>
<gene>
    <name evidence="2" type="ORF">KIN20_005835</name>
</gene>
<name>A0AAD5M0R8_PARTN</name>
<organism evidence="2 3">
    <name type="scientific">Parelaphostrongylus tenuis</name>
    <name type="common">Meningeal worm</name>
    <dbReference type="NCBI Taxonomy" id="148309"/>
    <lineage>
        <taxon>Eukaryota</taxon>
        <taxon>Metazoa</taxon>
        <taxon>Ecdysozoa</taxon>
        <taxon>Nematoda</taxon>
        <taxon>Chromadorea</taxon>
        <taxon>Rhabditida</taxon>
        <taxon>Rhabditina</taxon>
        <taxon>Rhabditomorpha</taxon>
        <taxon>Strongyloidea</taxon>
        <taxon>Metastrongylidae</taxon>
        <taxon>Parelaphostrongylus</taxon>
    </lineage>
</organism>
<sequence length="78" mass="8608">MLASPTSRPDLDSSSDRRSGEGLRPAGSRTSSHSKVLSPCINGGIGDDVRDALSEFDYLNDYENSSLRERERDASYHF</sequence>
<dbReference type="AlphaFoldDB" id="A0AAD5M0R8"/>
<dbReference type="EMBL" id="JAHQIW010000803">
    <property type="protein sequence ID" value="KAJ1350117.1"/>
    <property type="molecule type" value="Genomic_DNA"/>
</dbReference>
<proteinExistence type="predicted"/>
<feature type="region of interest" description="Disordered" evidence="1">
    <location>
        <begin position="1"/>
        <end position="43"/>
    </location>
</feature>
<reference evidence="2" key="1">
    <citation type="submission" date="2021-06" db="EMBL/GenBank/DDBJ databases">
        <title>Parelaphostrongylus tenuis whole genome reference sequence.</title>
        <authorList>
            <person name="Garwood T.J."/>
            <person name="Larsen P.A."/>
            <person name="Fountain-Jones N.M."/>
            <person name="Garbe J.R."/>
            <person name="Macchietto M.G."/>
            <person name="Kania S.A."/>
            <person name="Gerhold R.W."/>
            <person name="Richards J.E."/>
            <person name="Wolf T.M."/>
        </authorList>
    </citation>
    <scope>NUCLEOTIDE SEQUENCE</scope>
    <source>
        <strain evidence="2">MNPRO001-30</strain>
        <tissue evidence="2">Meninges</tissue>
    </source>
</reference>
<accession>A0AAD5M0R8</accession>
<keyword evidence="3" id="KW-1185">Reference proteome</keyword>
<evidence type="ECO:0000313" key="2">
    <source>
        <dbReference type="EMBL" id="KAJ1350117.1"/>
    </source>
</evidence>
<evidence type="ECO:0000256" key="1">
    <source>
        <dbReference type="SAM" id="MobiDB-lite"/>
    </source>
</evidence>
<comment type="caution">
    <text evidence="2">The sequence shown here is derived from an EMBL/GenBank/DDBJ whole genome shotgun (WGS) entry which is preliminary data.</text>
</comment>
<dbReference type="Proteomes" id="UP001196413">
    <property type="component" value="Unassembled WGS sequence"/>
</dbReference>
<protein>
    <submittedName>
        <fullName evidence="2">Uncharacterized protein</fullName>
    </submittedName>
</protein>
<evidence type="ECO:0000313" key="3">
    <source>
        <dbReference type="Proteomes" id="UP001196413"/>
    </source>
</evidence>